<accession>A0A5B8MW14</accession>
<feature type="chain" id="PRO_5022798940" evidence="1">
    <location>
        <begin position="29"/>
        <end position="210"/>
    </location>
</feature>
<protein>
    <submittedName>
        <fullName evidence="2">Uncharacterized protein</fullName>
    </submittedName>
</protein>
<feature type="signal peptide" evidence="1">
    <location>
        <begin position="1"/>
        <end position="28"/>
    </location>
</feature>
<name>A0A5B8MW14_9CHLO</name>
<evidence type="ECO:0000313" key="3">
    <source>
        <dbReference type="Proteomes" id="UP000316726"/>
    </source>
</evidence>
<evidence type="ECO:0000313" key="2">
    <source>
        <dbReference type="EMBL" id="QDZ23712.1"/>
    </source>
</evidence>
<dbReference type="EMBL" id="CP031044">
    <property type="protein sequence ID" value="QDZ23712.1"/>
    <property type="molecule type" value="Genomic_DNA"/>
</dbReference>
<organism evidence="2 3">
    <name type="scientific">Chloropicon primus</name>
    <dbReference type="NCBI Taxonomy" id="1764295"/>
    <lineage>
        <taxon>Eukaryota</taxon>
        <taxon>Viridiplantae</taxon>
        <taxon>Chlorophyta</taxon>
        <taxon>Chloropicophyceae</taxon>
        <taxon>Chloropicales</taxon>
        <taxon>Chloropicaceae</taxon>
        <taxon>Chloropicon</taxon>
    </lineage>
</organism>
<proteinExistence type="predicted"/>
<dbReference type="AlphaFoldDB" id="A0A5B8MW14"/>
<dbReference type="Proteomes" id="UP000316726">
    <property type="component" value="Chromosome 11"/>
</dbReference>
<reference evidence="2 3" key="1">
    <citation type="submission" date="2018-07" db="EMBL/GenBank/DDBJ databases">
        <title>The complete nuclear genome of the prasinophyte Chloropicon primus (CCMP1205).</title>
        <authorList>
            <person name="Pombert J.-F."/>
            <person name="Otis C."/>
            <person name="Turmel M."/>
            <person name="Lemieux C."/>
        </authorList>
    </citation>
    <scope>NUCLEOTIDE SEQUENCE [LARGE SCALE GENOMIC DNA]</scope>
    <source>
        <strain evidence="2 3">CCMP1205</strain>
    </source>
</reference>
<evidence type="ECO:0000256" key="1">
    <source>
        <dbReference type="SAM" id="SignalP"/>
    </source>
</evidence>
<keyword evidence="3" id="KW-1185">Reference proteome</keyword>
<gene>
    <name evidence="2" type="ORF">A3770_11p62300</name>
</gene>
<keyword evidence="1" id="KW-0732">Signal</keyword>
<sequence length="210" mass="22681">MVLTDVSSSVSRRALVIFVTVLLTGSHAPDGVEQNHGVVVTPPTPPTTTTTTNSSLVDALVAVEEKSPPHKLPHLEEQPPDKGWDLARVRAALDRWKRKEKQKLAVIFQQAKNGDAGDVLFEELIGLFSQLVISHLVFKGVGVAKKVILAPLSWMGLTGKSAGGKGSVKGDTRFLSPLATTSEDTVYIKEWDCKSSVKFLSKSPQQSVTK</sequence>